<comment type="caution">
    <text evidence="1">The sequence shown here is derived from an EMBL/GenBank/DDBJ whole genome shotgun (WGS) entry which is preliminary data.</text>
</comment>
<organism evidence="1 2">
    <name type="scientific">Mycolicibacterium moriokaense</name>
    <dbReference type="NCBI Taxonomy" id="39691"/>
    <lineage>
        <taxon>Bacteria</taxon>
        <taxon>Bacillati</taxon>
        <taxon>Actinomycetota</taxon>
        <taxon>Actinomycetes</taxon>
        <taxon>Mycobacteriales</taxon>
        <taxon>Mycobacteriaceae</taxon>
        <taxon>Mycolicibacterium</taxon>
    </lineage>
</organism>
<reference evidence="2" key="1">
    <citation type="submission" date="2018-05" db="EMBL/GenBank/DDBJ databases">
        <authorList>
            <person name="Deangelis K."/>
            <person name="Huntemann M."/>
            <person name="Clum A."/>
            <person name="Pillay M."/>
            <person name="Palaniappan K."/>
            <person name="Varghese N."/>
            <person name="Mikhailova N."/>
            <person name="Stamatis D."/>
            <person name="Reddy T."/>
            <person name="Daum C."/>
            <person name="Shapiro N."/>
            <person name="Ivanova N."/>
            <person name="Kyrpides N."/>
            <person name="Woyke T."/>
        </authorList>
    </citation>
    <scope>NUCLEOTIDE SEQUENCE [LARGE SCALE GENOMIC DNA]</scope>
    <source>
        <strain evidence="2">GAS496</strain>
    </source>
</reference>
<keyword evidence="2" id="KW-1185">Reference proteome</keyword>
<protein>
    <submittedName>
        <fullName evidence="1">Uncharacterized protein</fullName>
    </submittedName>
</protein>
<reference evidence="1 2" key="2">
    <citation type="submission" date="2018-06" db="EMBL/GenBank/DDBJ databases">
        <title>Sequencing of bacterial isolates from soil warming experiment in Harvard Forest, Massachusetts, USA.</title>
        <authorList>
            <person name="Deangelis K.PhD."/>
        </authorList>
    </citation>
    <scope>NUCLEOTIDE SEQUENCE [LARGE SCALE GENOMIC DNA]</scope>
    <source>
        <strain evidence="1 2">GAS496</strain>
    </source>
</reference>
<proteinExistence type="predicted"/>
<dbReference type="Proteomes" id="UP000247781">
    <property type="component" value="Unassembled WGS sequence"/>
</dbReference>
<dbReference type="EMBL" id="QJJU01000062">
    <property type="protein sequence ID" value="PXW95050.1"/>
    <property type="molecule type" value="Genomic_DNA"/>
</dbReference>
<name>A0A318H9M8_9MYCO</name>
<gene>
    <name evidence="1" type="ORF">C8E89_1622</name>
</gene>
<evidence type="ECO:0000313" key="1">
    <source>
        <dbReference type="EMBL" id="PXW95050.1"/>
    </source>
</evidence>
<sequence length="57" mass="6048">MVDAHGGTRQTGDFIASNEGAPARSYRAQLGHGFTVAGNDERLACCYGLYDLCILIA</sequence>
<evidence type="ECO:0000313" key="2">
    <source>
        <dbReference type="Proteomes" id="UP000247781"/>
    </source>
</evidence>
<dbReference type="AlphaFoldDB" id="A0A318H9M8"/>
<accession>A0A318H9M8</accession>